<dbReference type="STRING" id="1353952.A0A165HZP0"/>
<evidence type="ECO:0000313" key="6">
    <source>
        <dbReference type="Proteomes" id="UP000076842"/>
    </source>
</evidence>
<feature type="domain" description="NmrA-like" evidence="4">
    <location>
        <begin position="3"/>
        <end position="257"/>
    </location>
</feature>
<dbReference type="OrthoDB" id="419598at2759"/>
<dbReference type="InterPro" id="IPR051164">
    <property type="entry name" value="NmrA-like_oxidored"/>
</dbReference>
<dbReference type="InParanoid" id="A0A165HZP0"/>
<evidence type="ECO:0000259" key="4">
    <source>
        <dbReference type="Pfam" id="PF05368"/>
    </source>
</evidence>
<dbReference type="PANTHER" id="PTHR42748">
    <property type="entry name" value="NITROGEN METABOLITE REPRESSION PROTEIN NMRA FAMILY MEMBER"/>
    <property type="match status" value="1"/>
</dbReference>
<dbReference type="Gene3D" id="3.40.50.720">
    <property type="entry name" value="NAD(P)-binding Rossmann-like Domain"/>
    <property type="match status" value="1"/>
</dbReference>
<dbReference type="Proteomes" id="UP000076842">
    <property type="component" value="Unassembled WGS sequence"/>
</dbReference>
<keyword evidence="6" id="KW-1185">Reference proteome</keyword>
<evidence type="ECO:0000313" key="5">
    <source>
        <dbReference type="EMBL" id="KZT59952.1"/>
    </source>
</evidence>
<organism evidence="5 6">
    <name type="scientific">Calocera cornea HHB12733</name>
    <dbReference type="NCBI Taxonomy" id="1353952"/>
    <lineage>
        <taxon>Eukaryota</taxon>
        <taxon>Fungi</taxon>
        <taxon>Dikarya</taxon>
        <taxon>Basidiomycota</taxon>
        <taxon>Agaricomycotina</taxon>
        <taxon>Dacrymycetes</taxon>
        <taxon>Dacrymycetales</taxon>
        <taxon>Dacrymycetaceae</taxon>
        <taxon>Calocera</taxon>
    </lineage>
</organism>
<accession>A0A165HZP0</accession>
<sequence>MSNKLIVVLGATGTQGGSVVDAILKHNNYTVRGVTRDPDAPASKALKEKGVDVVSANLTDKQSLVKAFEGAYAVFGVTIPFTQDSEELQGRNIVDAAKEAKVPLLVWSSLPGAREASNGKYTTIRHFDQKSAVDKYIATAGQPTVILHTGGFAENVLTFQQLNPDPTDHNKWNLVFPILKPDTVLPGIWIGGDLGNIVVAIADHWDDDAWKQKLTKEVIPVAGYDISGQGIVDTIAKVSGKEVTYVRQTEVPEFLAEVYHFAEDQFYSLSTHPKILEELGVKAHSFEDYVRAVVLPYMQSKQ</sequence>
<protein>
    <submittedName>
        <fullName evidence="5">NAD(P)-binding protein</fullName>
    </submittedName>
</protein>
<dbReference type="EMBL" id="KV423935">
    <property type="protein sequence ID" value="KZT59952.1"/>
    <property type="molecule type" value="Genomic_DNA"/>
</dbReference>
<dbReference type="PANTHER" id="PTHR42748:SF30">
    <property type="entry name" value="NMRA-LIKE DOMAIN-CONTAINING PROTEIN"/>
    <property type="match status" value="1"/>
</dbReference>
<comment type="similarity">
    <text evidence="1">Belongs to the NmrA-type oxidoreductase family.</text>
</comment>
<reference evidence="5 6" key="1">
    <citation type="journal article" date="2016" name="Mol. Biol. Evol.">
        <title>Comparative Genomics of Early-Diverging Mushroom-Forming Fungi Provides Insights into the Origins of Lignocellulose Decay Capabilities.</title>
        <authorList>
            <person name="Nagy L.G."/>
            <person name="Riley R."/>
            <person name="Tritt A."/>
            <person name="Adam C."/>
            <person name="Daum C."/>
            <person name="Floudas D."/>
            <person name="Sun H."/>
            <person name="Yadav J.S."/>
            <person name="Pangilinan J."/>
            <person name="Larsson K.H."/>
            <person name="Matsuura K."/>
            <person name="Barry K."/>
            <person name="Labutti K."/>
            <person name="Kuo R."/>
            <person name="Ohm R.A."/>
            <person name="Bhattacharya S.S."/>
            <person name="Shirouzu T."/>
            <person name="Yoshinaga Y."/>
            <person name="Martin F.M."/>
            <person name="Grigoriev I.V."/>
            <person name="Hibbett D.S."/>
        </authorList>
    </citation>
    <scope>NUCLEOTIDE SEQUENCE [LARGE SCALE GENOMIC DNA]</scope>
    <source>
        <strain evidence="5 6">HHB12733</strain>
    </source>
</reference>
<dbReference type="GO" id="GO:0005634">
    <property type="term" value="C:nucleus"/>
    <property type="evidence" value="ECO:0007669"/>
    <property type="project" value="TreeGrafter"/>
</dbReference>
<gene>
    <name evidence="5" type="ORF">CALCODRAFT_466074</name>
</gene>
<dbReference type="CDD" id="cd05251">
    <property type="entry name" value="NmrA_like_SDR_a"/>
    <property type="match status" value="1"/>
</dbReference>
<dbReference type="InterPro" id="IPR036291">
    <property type="entry name" value="NAD(P)-bd_dom_sf"/>
</dbReference>
<evidence type="ECO:0000256" key="1">
    <source>
        <dbReference type="ARBA" id="ARBA00006328"/>
    </source>
</evidence>
<proteinExistence type="inferred from homology"/>
<dbReference type="AlphaFoldDB" id="A0A165HZP0"/>
<dbReference type="SUPFAM" id="SSF51735">
    <property type="entry name" value="NAD(P)-binding Rossmann-fold domains"/>
    <property type="match status" value="1"/>
</dbReference>
<dbReference type="InterPro" id="IPR008030">
    <property type="entry name" value="NmrA-like"/>
</dbReference>
<keyword evidence="3" id="KW-0560">Oxidoreductase</keyword>
<evidence type="ECO:0000256" key="3">
    <source>
        <dbReference type="ARBA" id="ARBA00023002"/>
    </source>
</evidence>
<evidence type="ECO:0000256" key="2">
    <source>
        <dbReference type="ARBA" id="ARBA00022857"/>
    </source>
</evidence>
<dbReference type="Pfam" id="PF05368">
    <property type="entry name" value="NmrA"/>
    <property type="match status" value="1"/>
</dbReference>
<name>A0A165HZP0_9BASI</name>
<dbReference type="GO" id="GO:0016491">
    <property type="term" value="F:oxidoreductase activity"/>
    <property type="evidence" value="ECO:0007669"/>
    <property type="project" value="UniProtKB-KW"/>
</dbReference>
<dbReference type="Gene3D" id="3.90.25.10">
    <property type="entry name" value="UDP-galactose 4-epimerase, domain 1"/>
    <property type="match status" value="1"/>
</dbReference>
<keyword evidence="2" id="KW-0521">NADP</keyword>